<keyword evidence="2" id="KW-1185">Reference proteome</keyword>
<dbReference type="AlphaFoldDB" id="A0A1Z5J4D9"/>
<proteinExistence type="predicted"/>
<reference evidence="1 2" key="1">
    <citation type="submission" date="2015-11" db="EMBL/GenBank/DDBJ databases">
        <title>Draft genome sequences of new species of the genus Lactobacillus isolated from orchardgrass silage.</title>
        <authorList>
            <person name="Tohno M."/>
            <person name="Tanizawa Y."/>
            <person name="Arita M."/>
        </authorList>
    </citation>
    <scope>NUCLEOTIDE SEQUENCE [LARGE SCALE GENOMIC DNA]</scope>
    <source>
        <strain evidence="1 2">IWT5</strain>
    </source>
</reference>
<sequence length="49" mass="5803">MASVLDTLNESAYNLLKSKNNAHVFLIRSAKEWFKWQKHQHHQKLIGKI</sequence>
<dbReference type="Proteomes" id="UP000223370">
    <property type="component" value="Unassembled WGS sequence"/>
</dbReference>
<gene>
    <name evidence="1" type="ORF">IWT5_02052</name>
</gene>
<organism evidence="1 2">
    <name type="scientific">Secundilactobacillus silagincola</name>
    <dbReference type="NCBI Taxonomy" id="1714681"/>
    <lineage>
        <taxon>Bacteria</taxon>
        <taxon>Bacillati</taxon>
        <taxon>Bacillota</taxon>
        <taxon>Bacilli</taxon>
        <taxon>Lactobacillales</taxon>
        <taxon>Lactobacillaceae</taxon>
        <taxon>Secundilactobacillus</taxon>
    </lineage>
</organism>
<evidence type="ECO:0000313" key="1">
    <source>
        <dbReference type="EMBL" id="GAX08887.1"/>
    </source>
</evidence>
<name>A0A1Z5J4D9_9LACO</name>
<accession>A0A1Z5J4D9</accession>
<protein>
    <submittedName>
        <fullName evidence="1">Uncharacterized protein</fullName>
    </submittedName>
</protein>
<comment type="caution">
    <text evidence="1">The sequence shown here is derived from an EMBL/GenBank/DDBJ whole genome shotgun (WGS) entry which is preliminary data.</text>
</comment>
<dbReference type="EMBL" id="BCMJ01000010">
    <property type="protein sequence ID" value="GAX08887.1"/>
    <property type="molecule type" value="Genomic_DNA"/>
</dbReference>
<evidence type="ECO:0000313" key="2">
    <source>
        <dbReference type="Proteomes" id="UP000223370"/>
    </source>
</evidence>